<gene>
    <name evidence="2" type="ORF">MMEN_LOCUS4001</name>
</gene>
<feature type="region of interest" description="Disordered" evidence="1">
    <location>
        <begin position="286"/>
        <end position="354"/>
    </location>
</feature>
<sequence length="354" mass="37297">MADTATRRTEGSQLSCWKTVPTTTLRTPPLSTTPCEDCRKAERYITHLKADIRRHSDDLRKKESLLTDFIDTAATQSKIISTMDSAMADTILWDPPSLCHRPSSCSTPSSQASWTAGKRKGTLLTSKQTSDVSRTICGKKESLLTDFIDNAATQSKIISTMDSAMADTILWDPPSLCHRPSSCSTPSSQASWSVVVGKGKSGSPCATSPPSLQITNRFATLPPDVPAHPADVPMADAVSVVGAPTTTPTTGLDVATAAPPPADAPAPPAAAVTMVLPPAAAVWSRTGARPKASGPNSPANRPSHLTYGTDVVRGEHPASPTACGGCEQEVWWSPPSSATRVGLQPRFRSPCGRS</sequence>
<proteinExistence type="predicted"/>
<evidence type="ECO:0000256" key="1">
    <source>
        <dbReference type="SAM" id="MobiDB-lite"/>
    </source>
</evidence>
<reference evidence="2" key="1">
    <citation type="submission" date="2021-05" db="EMBL/GenBank/DDBJ databases">
        <authorList>
            <person name="Tigano A."/>
        </authorList>
    </citation>
    <scope>NUCLEOTIDE SEQUENCE</scope>
</reference>
<protein>
    <submittedName>
        <fullName evidence="2">(Atlantic silverside) hypothetical protein</fullName>
    </submittedName>
</protein>
<dbReference type="Proteomes" id="UP000677803">
    <property type="component" value="Unassembled WGS sequence"/>
</dbReference>
<dbReference type="EMBL" id="CAJRST010003335">
    <property type="protein sequence ID" value="CAG5867197.1"/>
    <property type="molecule type" value="Genomic_DNA"/>
</dbReference>
<dbReference type="AlphaFoldDB" id="A0A8S4AG08"/>
<dbReference type="OrthoDB" id="8964754at2759"/>
<organism evidence="2 3">
    <name type="scientific">Menidia menidia</name>
    <name type="common">Atlantic silverside</name>
    <dbReference type="NCBI Taxonomy" id="238744"/>
    <lineage>
        <taxon>Eukaryota</taxon>
        <taxon>Metazoa</taxon>
        <taxon>Chordata</taxon>
        <taxon>Craniata</taxon>
        <taxon>Vertebrata</taxon>
        <taxon>Euteleostomi</taxon>
        <taxon>Actinopterygii</taxon>
        <taxon>Neopterygii</taxon>
        <taxon>Teleostei</taxon>
        <taxon>Neoteleostei</taxon>
        <taxon>Acanthomorphata</taxon>
        <taxon>Ovalentaria</taxon>
        <taxon>Atherinomorphae</taxon>
        <taxon>Atheriniformes</taxon>
        <taxon>Atherinopsidae</taxon>
        <taxon>Menidiinae</taxon>
        <taxon>Menidia</taxon>
    </lineage>
</organism>
<accession>A0A8S4AG08</accession>
<evidence type="ECO:0000313" key="3">
    <source>
        <dbReference type="Proteomes" id="UP000677803"/>
    </source>
</evidence>
<keyword evidence="3" id="KW-1185">Reference proteome</keyword>
<comment type="caution">
    <text evidence="2">The sequence shown here is derived from an EMBL/GenBank/DDBJ whole genome shotgun (WGS) entry which is preliminary data.</text>
</comment>
<name>A0A8S4AG08_9TELE</name>
<evidence type="ECO:0000313" key="2">
    <source>
        <dbReference type="EMBL" id="CAG5867197.1"/>
    </source>
</evidence>